<dbReference type="PANTHER" id="PTHR30050:SF4">
    <property type="entry name" value="ATP-BINDING PROTEIN RV3427C IN INSERTION SEQUENCE-RELATED"/>
    <property type="match status" value="1"/>
</dbReference>
<sequence>MGLTNSQYQTIMREYEQKQLKSHDILTQHYEDVYKKLPEFKSLDESISIMSVQYGRRLLDGDESALDSLKEELNILRSSKQQLLTSAGFPADYLEPVYECPDCKDTGYIGNVKCRCFKRAITKLLYEQSNLKGILESENFDTFCLDYYSDRQVDPKTGKTSRAIMEHAYQTCKNFVQNFGHTSDNIFLYGDVGVGKTFLSNCIARDLIDAGYSVLYYSAPNLFNILAQGTFDHNDYESKQMQQYVYDCDLLIVDDLGTELANAFTASQFFTCINERLLNMKSTVVSTNLSLDSLADLYTERSFSRITSNYILLRLFGDDIRIIKKIRANREGK</sequence>
<feature type="domain" description="AAA+ ATPase" evidence="2">
    <location>
        <begin position="182"/>
        <end position="327"/>
    </location>
</feature>
<dbReference type="RefSeq" id="WP_118737633.1">
    <property type="nucleotide sequence ID" value="NZ_JACOPE010000001.1"/>
</dbReference>
<evidence type="ECO:0000256" key="1">
    <source>
        <dbReference type="SAM" id="Coils"/>
    </source>
</evidence>
<dbReference type="SUPFAM" id="SSF52540">
    <property type="entry name" value="P-loop containing nucleoside triphosphate hydrolases"/>
    <property type="match status" value="1"/>
</dbReference>
<dbReference type="Gene3D" id="3.40.50.300">
    <property type="entry name" value="P-loop containing nucleotide triphosphate hydrolases"/>
    <property type="match status" value="1"/>
</dbReference>
<reference evidence="3 4" key="1">
    <citation type="submission" date="2020-08" db="EMBL/GenBank/DDBJ databases">
        <title>Genome public.</title>
        <authorList>
            <person name="Liu C."/>
            <person name="Sun Q."/>
        </authorList>
    </citation>
    <scope>NUCLEOTIDE SEQUENCE [LARGE SCALE GENOMIC DNA]</scope>
    <source>
        <strain evidence="3 4">NSJ-13</strain>
    </source>
</reference>
<keyword evidence="1" id="KW-0175">Coiled coil</keyword>
<dbReference type="InterPro" id="IPR002611">
    <property type="entry name" value="IstB_ATP-bd"/>
</dbReference>
<proteinExistence type="predicted"/>
<feature type="coiled-coil region" evidence="1">
    <location>
        <begin position="59"/>
        <end position="86"/>
    </location>
</feature>
<comment type="caution">
    <text evidence="3">The sequence shown here is derived from an EMBL/GenBank/DDBJ whole genome shotgun (WGS) entry which is preliminary data.</text>
</comment>
<dbReference type="CDD" id="cd00009">
    <property type="entry name" value="AAA"/>
    <property type="match status" value="1"/>
</dbReference>
<dbReference type="GO" id="GO:0005524">
    <property type="term" value="F:ATP binding"/>
    <property type="evidence" value="ECO:0007669"/>
    <property type="project" value="UniProtKB-KW"/>
</dbReference>
<keyword evidence="3" id="KW-0067">ATP-binding</keyword>
<dbReference type="EMBL" id="JACOPE010000001">
    <property type="protein sequence ID" value="MBC5682447.1"/>
    <property type="molecule type" value="Genomic_DNA"/>
</dbReference>
<dbReference type="Proteomes" id="UP000631576">
    <property type="component" value="Unassembled WGS sequence"/>
</dbReference>
<name>A0ABR7G4U5_9FIRM</name>
<accession>A0ABR7G4U5</accession>
<keyword evidence="4" id="KW-1185">Reference proteome</keyword>
<dbReference type="InterPro" id="IPR003593">
    <property type="entry name" value="AAA+_ATPase"/>
</dbReference>
<organism evidence="3 4">
    <name type="scientific">Ruminococcus hominis</name>
    <dbReference type="NCBI Taxonomy" id="2763065"/>
    <lineage>
        <taxon>Bacteria</taxon>
        <taxon>Bacillati</taxon>
        <taxon>Bacillota</taxon>
        <taxon>Clostridia</taxon>
        <taxon>Eubacteriales</taxon>
        <taxon>Oscillospiraceae</taxon>
        <taxon>Ruminococcus</taxon>
    </lineage>
</organism>
<dbReference type="PANTHER" id="PTHR30050">
    <property type="entry name" value="CHROMOSOMAL REPLICATION INITIATOR PROTEIN DNAA"/>
    <property type="match status" value="1"/>
</dbReference>
<dbReference type="Pfam" id="PF01695">
    <property type="entry name" value="IstB_IS21"/>
    <property type="match status" value="1"/>
</dbReference>
<dbReference type="NCBIfam" id="NF005304">
    <property type="entry name" value="PRK06835.1"/>
    <property type="match status" value="1"/>
</dbReference>
<evidence type="ECO:0000313" key="4">
    <source>
        <dbReference type="Proteomes" id="UP000631576"/>
    </source>
</evidence>
<keyword evidence="3" id="KW-0547">Nucleotide-binding</keyword>
<dbReference type="InterPro" id="IPR027417">
    <property type="entry name" value="P-loop_NTPase"/>
</dbReference>
<evidence type="ECO:0000259" key="2">
    <source>
        <dbReference type="SMART" id="SM00382"/>
    </source>
</evidence>
<protein>
    <submittedName>
        <fullName evidence="3">ATP-binding protein</fullName>
    </submittedName>
</protein>
<evidence type="ECO:0000313" key="3">
    <source>
        <dbReference type="EMBL" id="MBC5682447.1"/>
    </source>
</evidence>
<gene>
    <name evidence="3" type="ORF">H8S40_02440</name>
</gene>
<dbReference type="SMART" id="SM00382">
    <property type="entry name" value="AAA"/>
    <property type="match status" value="1"/>
</dbReference>